<name>A0A7Y9XLA6_9GAMM</name>
<dbReference type="Proteomes" id="UP000578688">
    <property type="component" value="Unassembled WGS sequence"/>
</dbReference>
<dbReference type="AlphaFoldDB" id="A0A7Y9XLA6"/>
<evidence type="ECO:0000313" key="2">
    <source>
        <dbReference type="Proteomes" id="UP000578688"/>
    </source>
</evidence>
<sequence>MLLKIDGAHCQMKVVYSHSKELQKDPARVAAAQALTLNSGKPLLGLKGKYGLYGSQEWWGNIYLGNVPLLFFSGIIVRAYAAGQDNTAENNTVELLVEDGSVIDIGIYVNESSDVELFRAGCKLQIVYALDEMKKQPGPDGNISYAKVALEVAVSLGFSERSTDLFSI</sequence>
<dbReference type="RefSeq" id="WP_179538536.1">
    <property type="nucleotide sequence ID" value="NZ_JACBYV010000001.1"/>
</dbReference>
<proteinExistence type="predicted"/>
<keyword evidence="2" id="KW-1185">Reference proteome</keyword>
<dbReference type="EMBL" id="JACBYV010000001">
    <property type="protein sequence ID" value="NYH73481.1"/>
    <property type="molecule type" value="Genomic_DNA"/>
</dbReference>
<accession>A0A7Y9XLA6</accession>
<reference evidence="1 2" key="1">
    <citation type="submission" date="2020-07" db="EMBL/GenBank/DDBJ databases">
        <title>Genomic analyses of the natural microbiome of Caenorhabditis elegans.</title>
        <authorList>
            <person name="Samuel B."/>
        </authorList>
    </citation>
    <scope>NUCLEOTIDE SEQUENCE [LARGE SCALE GENOMIC DNA]</scope>
    <source>
        <strain evidence="1 2">BIGb0408</strain>
    </source>
</reference>
<organism evidence="1 2">
    <name type="scientific">Phytopseudomonas flavescens</name>
    <dbReference type="NCBI Taxonomy" id="29435"/>
    <lineage>
        <taxon>Bacteria</taxon>
        <taxon>Pseudomonadati</taxon>
        <taxon>Pseudomonadota</taxon>
        <taxon>Gammaproteobacteria</taxon>
        <taxon>Pseudomonadales</taxon>
        <taxon>Pseudomonadaceae</taxon>
        <taxon>Phytopseudomonas</taxon>
    </lineage>
</organism>
<protein>
    <submittedName>
        <fullName evidence="1">Uncharacterized protein</fullName>
    </submittedName>
</protein>
<gene>
    <name evidence="1" type="ORF">FHR27_002091</name>
</gene>
<evidence type="ECO:0000313" key="1">
    <source>
        <dbReference type="EMBL" id="NYH73481.1"/>
    </source>
</evidence>
<comment type="caution">
    <text evidence="1">The sequence shown here is derived from an EMBL/GenBank/DDBJ whole genome shotgun (WGS) entry which is preliminary data.</text>
</comment>